<dbReference type="PANTHER" id="PTHR42940">
    <property type="entry name" value="ALCOHOL DEHYDROGENASE 1-RELATED"/>
    <property type="match status" value="1"/>
</dbReference>
<proteinExistence type="inferred from homology"/>
<dbReference type="Pfam" id="PF00107">
    <property type="entry name" value="ADH_zinc_N"/>
    <property type="match status" value="1"/>
</dbReference>
<dbReference type="OrthoDB" id="1879366at2759"/>
<comment type="cofactor">
    <cofactor evidence="1 7">
        <name>Zn(2+)</name>
        <dbReference type="ChEBI" id="CHEBI:29105"/>
    </cofactor>
</comment>
<evidence type="ECO:0000256" key="3">
    <source>
        <dbReference type="ARBA" id="ARBA00022723"/>
    </source>
</evidence>
<evidence type="ECO:0000256" key="1">
    <source>
        <dbReference type="ARBA" id="ARBA00001947"/>
    </source>
</evidence>
<keyword evidence="5" id="KW-0560">Oxidoreductase</keyword>
<dbReference type="GO" id="GO:0004022">
    <property type="term" value="F:alcohol dehydrogenase (NAD+) activity"/>
    <property type="evidence" value="ECO:0007669"/>
    <property type="project" value="TreeGrafter"/>
</dbReference>
<dbReference type="Gene3D" id="3.40.50.720">
    <property type="entry name" value="NAD(P)-binding Rossmann-like Domain"/>
    <property type="match status" value="1"/>
</dbReference>
<sequence>MDTTRTHKAIVYDKPGEISTNVVNVETPTPGPGEVLVKITHSGWKFLPEPIKSGQVGGHEGVGTVAQIGPSSDVSGIKIGDRVGIKWIAFACGNCVPCLSGADGVCVNQKISGFTWPGTFQQYVLAPAHYVTPIPGGLSSEMAAPLLCGGVTVYSALKKSQAKPGDWVVIAGAGGGLGHLGVQLGSRGMGLRIIGLDIGSKENFVKGCGAEVFIDITKCSTGDQGKSASEMVMDATGGAGASAVIICSASNAAYAQGLDFLKFNGTLVCVGVPGNPQPIENACPHIMVSKQLRIVGSTVGNRKDAIETLDMAKRVVATPFQVEKPERIDRVFGEMRDGKLQGRVVLDLQSWE</sequence>
<dbReference type="SUPFAM" id="SSF50129">
    <property type="entry name" value="GroES-like"/>
    <property type="match status" value="1"/>
</dbReference>
<dbReference type="CDD" id="cd08297">
    <property type="entry name" value="CAD3"/>
    <property type="match status" value="1"/>
</dbReference>
<keyword evidence="6" id="KW-0520">NAD</keyword>
<evidence type="ECO:0000256" key="5">
    <source>
        <dbReference type="ARBA" id="ARBA00023002"/>
    </source>
</evidence>
<dbReference type="PROSITE" id="PS00059">
    <property type="entry name" value="ADH_ZINC"/>
    <property type="match status" value="1"/>
</dbReference>
<evidence type="ECO:0000256" key="7">
    <source>
        <dbReference type="RuleBase" id="RU361277"/>
    </source>
</evidence>
<name>A0A1V6SXN7_9EURO</name>
<dbReference type="SUPFAM" id="SSF51735">
    <property type="entry name" value="NAD(P)-binding Rossmann-fold domains"/>
    <property type="match status" value="1"/>
</dbReference>
<accession>A0A1V6SXN7</accession>
<dbReference type="InterPro" id="IPR036291">
    <property type="entry name" value="NAD(P)-bd_dom_sf"/>
</dbReference>
<dbReference type="EMBL" id="MLKD01000017">
    <property type="protein sequence ID" value="OQE18691.1"/>
    <property type="molecule type" value="Genomic_DNA"/>
</dbReference>
<dbReference type="GO" id="GO:0005737">
    <property type="term" value="C:cytoplasm"/>
    <property type="evidence" value="ECO:0007669"/>
    <property type="project" value="TreeGrafter"/>
</dbReference>
<dbReference type="GO" id="GO:0008270">
    <property type="term" value="F:zinc ion binding"/>
    <property type="evidence" value="ECO:0007669"/>
    <property type="project" value="InterPro"/>
</dbReference>
<comment type="similarity">
    <text evidence="2 7">Belongs to the zinc-containing alcohol dehydrogenase family.</text>
</comment>
<dbReference type="InterPro" id="IPR002328">
    <property type="entry name" value="ADH_Zn_CS"/>
</dbReference>
<evidence type="ECO:0000259" key="8">
    <source>
        <dbReference type="SMART" id="SM00829"/>
    </source>
</evidence>
<dbReference type="InterPro" id="IPR013149">
    <property type="entry name" value="ADH-like_C"/>
</dbReference>
<dbReference type="Proteomes" id="UP000191285">
    <property type="component" value="Unassembled WGS sequence"/>
</dbReference>
<evidence type="ECO:0000313" key="9">
    <source>
        <dbReference type="EMBL" id="OQE18691.1"/>
    </source>
</evidence>
<evidence type="ECO:0000256" key="2">
    <source>
        <dbReference type="ARBA" id="ARBA00008072"/>
    </source>
</evidence>
<organism evidence="9 10">
    <name type="scientific">Penicillium steckii</name>
    <dbReference type="NCBI Taxonomy" id="303698"/>
    <lineage>
        <taxon>Eukaryota</taxon>
        <taxon>Fungi</taxon>
        <taxon>Dikarya</taxon>
        <taxon>Ascomycota</taxon>
        <taxon>Pezizomycotina</taxon>
        <taxon>Eurotiomycetes</taxon>
        <taxon>Eurotiomycetidae</taxon>
        <taxon>Eurotiales</taxon>
        <taxon>Aspergillaceae</taxon>
        <taxon>Penicillium</taxon>
    </lineage>
</organism>
<keyword evidence="10" id="KW-1185">Reference proteome</keyword>
<feature type="domain" description="Enoyl reductase (ER)" evidence="8">
    <location>
        <begin position="16"/>
        <end position="346"/>
    </location>
</feature>
<comment type="caution">
    <text evidence="9">The sequence shown here is derived from an EMBL/GenBank/DDBJ whole genome shotgun (WGS) entry which is preliminary data.</text>
</comment>
<dbReference type="InterPro" id="IPR013154">
    <property type="entry name" value="ADH-like_N"/>
</dbReference>
<reference evidence="10" key="1">
    <citation type="journal article" date="2017" name="Nat. Microbiol.">
        <title>Global analysis of biosynthetic gene clusters reveals vast potential of secondary metabolite production in Penicillium species.</title>
        <authorList>
            <person name="Nielsen J.C."/>
            <person name="Grijseels S."/>
            <person name="Prigent S."/>
            <person name="Ji B."/>
            <person name="Dainat J."/>
            <person name="Nielsen K.F."/>
            <person name="Frisvad J.C."/>
            <person name="Workman M."/>
            <person name="Nielsen J."/>
        </authorList>
    </citation>
    <scope>NUCLEOTIDE SEQUENCE [LARGE SCALE GENOMIC DNA]</scope>
    <source>
        <strain evidence="10">IBT 24891</strain>
    </source>
</reference>
<dbReference type="FunFam" id="3.40.50.720:FF:000039">
    <property type="entry name" value="Alcohol dehydrogenase AdhP"/>
    <property type="match status" value="1"/>
</dbReference>
<keyword evidence="4 7" id="KW-0862">Zinc</keyword>
<evidence type="ECO:0000256" key="4">
    <source>
        <dbReference type="ARBA" id="ARBA00022833"/>
    </source>
</evidence>
<dbReference type="InterPro" id="IPR011032">
    <property type="entry name" value="GroES-like_sf"/>
</dbReference>
<gene>
    <name evidence="9" type="ORF">PENSTE_c017G01823</name>
</gene>
<dbReference type="SMART" id="SM00829">
    <property type="entry name" value="PKS_ER"/>
    <property type="match status" value="1"/>
</dbReference>
<protein>
    <recommendedName>
        <fullName evidence="8">Enoyl reductase (ER) domain-containing protein</fullName>
    </recommendedName>
</protein>
<dbReference type="AlphaFoldDB" id="A0A1V6SXN7"/>
<dbReference type="PANTHER" id="PTHR42940:SF5">
    <property type="entry name" value="ALCOHOL DEHYDROGENASE 2"/>
    <property type="match status" value="1"/>
</dbReference>
<dbReference type="Gene3D" id="3.90.180.10">
    <property type="entry name" value="Medium-chain alcohol dehydrogenases, catalytic domain"/>
    <property type="match status" value="1"/>
</dbReference>
<dbReference type="Pfam" id="PF08240">
    <property type="entry name" value="ADH_N"/>
    <property type="match status" value="1"/>
</dbReference>
<keyword evidence="3 7" id="KW-0479">Metal-binding</keyword>
<evidence type="ECO:0000313" key="10">
    <source>
        <dbReference type="Proteomes" id="UP000191285"/>
    </source>
</evidence>
<dbReference type="InterPro" id="IPR020843">
    <property type="entry name" value="ER"/>
</dbReference>
<evidence type="ECO:0000256" key="6">
    <source>
        <dbReference type="ARBA" id="ARBA00023027"/>
    </source>
</evidence>
<dbReference type="STRING" id="303698.A0A1V6SXN7"/>